<protein>
    <recommendedName>
        <fullName evidence="3">LT_GEWL domain containing protein</fullName>
    </recommendedName>
</protein>
<proteinExistence type="predicted"/>
<accession>A0A6J5PHD4</accession>
<evidence type="ECO:0008006" key="3">
    <source>
        <dbReference type="Google" id="ProtNLM"/>
    </source>
</evidence>
<evidence type="ECO:0000313" key="2">
    <source>
        <dbReference type="EMBL" id="CAB4195398.1"/>
    </source>
</evidence>
<gene>
    <name evidence="2" type="ORF">UFOVP1291_12</name>
    <name evidence="1" type="ORF">UFOVP892_14</name>
</gene>
<dbReference type="EMBL" id="LR797235">
    <property type="protein sequence ID" value="CAB4195398.1"/>
    <property type="molecule type" value="Genomic_DNA"/>
</dbReference>
<evidence type="ECO:0000313" key="1">
    <source>
        <dbReference type="EMBL" id="CAB4168575.1"/>
    </source>
</evidence>
<name>A0A6J5PHD4_9CAUD</name>
<dbReference type="EMBL" id="LR796830">
    <property type="protein sequence ID" value="CAB4168575.1"/>
    <property type="molecule type" value="Genomic_DNA"/>
</dbReference>
<reference evidence="1" key="1">
    <citation type="submission" date="2020-05" db="EMBL/GenBank/DDBJ databases">
        <authorList>
            <person name="Chiriac C."/>
            <person name="Salcher M."/>
            <person name="Ghai R."/>
            <person name="Kavagutti S V."/>
        </authorList>
    </citation>
    <scope>NUCLEOTIDE SEQUENCE</scope>
</reference>
<organism evidence="1">
    <name type="scientific">uncultured Caudovirales phage</name>
    <dbReference type="NCBI Taxonomy" id="2100421"/>
    <lineage>
        <taxon>Viruses</taxon>
        <taxon>Duplodnaviria</taxon>
        <taxon>Heunggongvirae</taxon>
        <taxon>Uroviricota</taxon>
        <taxon>Caudoviricetes</taxon>
        <taxon>Peduoviridae</taxon>
        <taxon>Maltschvirus</taxon>
        <taxon>Maltschvirus maltsch</taxon>
    </lineage>
</organism>
<sequence length="133" mass="15024">MSGTLSTLHTEPLRALKWGCAMTLVGLYCLSPAQGATAKETNPQLMLSKMVNKTDYTCLDQIITSESAWNPRSSSPTYDYGLPQRHMPGYTRKQIEAWLSDTHKQLSWMIAYTKARYGSPCKALEARKIKGWY</sequence>